<proteinExistence type="predicted"/>
<organism evidence="4 5">
    <name type="scientific">Acanthaster planci</name>
    <name type="common">Crown-of-thorns starfish</name>
    <dbReference type="NCBI Taxonomy" id="133434"/>
    <lineage>
        <taxon>Eukaryota</taxon>
        <taxon>Metazoa</taxon>
        <taxon>Echinodermata</taxon>
        <taxon>Eleutherozoa</taxon>
        <taxon>Asterozoa</taxon>
        <taxon>Asteroidea</taxon>
        <taxon>Valvatacea</taxon>
        <taxon>Valvatida</taxon>
        <taxon>Acanthasteridae</taxon>
        <taxon>Acanthaster</taxon>
    </lineage>
</organism>
<dbReference type="KEGG" id="aplc:110978709"/>
<dbReference type="InterPro" id="IPR058210">
    <property type="entry name" value="SACS/Nov_dom"/>
</dbReference>
<feature type="domain" description="HEPN" evidence="2">
    <location>
        <begin position="4261"/>
        <end position="4361"/>
    </location>
</feature>
<evidence type="ECO:0000259" key="2">
    <source>
        <dbReference type="Pfam" id="PF05168"/>
    </source>
</evidence>
<protein>
    <submittedName>
        <fullName evidence="5">Sacsin-like</fullName>
    </submittedName>
</protein>
<dbReference type="OrthoDB" id="1262810at2759"/>
<gene>
    <name evidence="5" type="primary">LOC110978709</name>
</gene>
<dbReference type="GeneID" id="110978709"/>
<dbReference type="RefSeq" id="XP_022089606.1">
    <property type="nucleotide sequence ID" value="XM_022233914.1"/>
</dbReference>
<sequence>MAEGGSRYNTGDRRHDGSFGQKLPPLYIYLKRVLDKYPEGGQILKELVQNADDAKARNVVFLYDKSEHPRQRLWSNALADFQGPALFAYNDASFTPEDWDNIQHPDQSGKRKDPTKIGRFGLGFISVFHLTDMPCILSGSQIGYLDPLEEHFTFDPYTNTRYVGERGKKWTLSAELLRDFPDQFSPFLSELFSCNEATFENGTFAGTVFRFPLRKKPSKLSSSVFQDEHRVQELFDSFQIDSELSLLFLKNVESIAAYEKCQSQEHPRLVFKVHIRPEDRQQVHLNMQTFLTKVPERQDFHILTCLHIESQLGPQATQNVSSFMLLNALKNNNIPGVLKALIDDEELRFLPWMGMSFRMQSTSKKSTEERHGRVFCFLPLPDSETSGLPVSVHGYFGLSDNRRSIKWPDQESQHDKKAQWNKLLITEMLPDVYAQLLLAAIRKSQEQPECMPPRDVYKGWPCKKDVKTEWLEGVRKFIRSLRDQAIFLTDQGSWVKSTDVYINARNDDLISKVLMQKEWPVARLPDHVLESLDWADVLYRPVTPAILRNCVRGDLLQFLTRDEKLQLLEYVTSDCTTDLGGLYLLPLASGKFASFSRNSSTVFIATEYNPSALIPNGEGRFAAHDMPAVLKNSPSQSCTQLKTLDITDVAPLVLEMLPDQWSNFSGNDILPWSPGFNQHPPSEWLAIIWEWLASNHIQQPLTDFRNMPLIPMPGDRMARLRENGLIFKMQQSTPDPACLSEDVCWFLETVGAVVVRHKLPSCVAHHPDLNGFVKAPTPKGVMTILETMSRKHSIQHICDAVESMSAGAKDELRGLLAQPQWGPTYHQREILRQLPLFVASSEDYVSPESCEAAVQSDYFGLPIPSLRDGAKYILLRNISDNLALTLDVRNLSIEQLLAQNVLPAVADKFYSSEASVKIMTWVLERPQFDNLVREVEFIPKATAPRQLSRPKDLFEPTTTLQVLFRDQDVFPTGAYAERTQLTFLKRVGLKNQSDVTVVDILDVADQLSETQDTGQADYERGKALLEHINHNPHVLLESVARNHTDGPLHTFLENLCWVPCEDSPPPDYPISAGWKGNSTTLYSPKCVGMIESALLYGSVLPLVFLQNTREDILRAFGWSKNPNPNDLRDIELVVRHLKNIANSFQSSQELYSFTRSVSLIYKFLGGASDTDLDEIFEVYMNGSQPWIWHGSGFTTPDKIALSSGNLGVSLVPYLHIVPKDMQKHRALLSSRGVQKTFQEKELNTVLHCVQQKNQTKQIPSKEDYQTDLNLVCNILRYIVDLVDFNTQTSRILVPCRMVKGERRIKMVSAPECLYVDEERLAHQLYDEETQEEFDKPVIHESVSNDLAQRLGLLPLSHFLAPVDEVEYDMAGPHETTVNAIKRNLDMYKNDVDIFKELIQNADDAGATEVKFLLDWRRNEQTAYNLLGDGMKACHGPALWAYNDARFSKDDIKNICSIAAQSKKHQLDKVGRFGLGFTSVYHLTDVPSVVSGPYVLICDPRTIHLGSRVKPGQPGIKLDLTNDRHRRTLKSYPNQFQPYNGIFGCDLKASTKGYDHTLFRLPLRTAFGADSQNPNQLSDFICDSRESVFPLIKSLKESSATLLLFTQNVVKVSLQEMWENDTELDNIISVTVCRVQQMPRSISVTASEESDVAVERNLLRATSVCMNDPASPLPETTMILKITQKFGRRGENGETAETIKDWKFITSSCMAKGKISDLAKTHEGQKAAVLPCGGIAAQLVESDKGSLKLEPVKGSAFSYLPLNVLTDLPFHVNGNFLLQPNRRQLWGKSSSGTEEFEVRWNCCFMESVLRDSLLNLLQDLQTLQEQNIIDARNFQSLWPKRKACDSNFHPLVDSFYQCIGRENSAPAVIFNEGRWLTVHDCFFTDWTATDSESLKCSVTALLAKNQHPKRWVELETDVINSIFEAGANKCFDKNTFSVERFLRKVFFPALVNGEQIEPENIKEIILHVLDLRLPGRNVTMYDEELKKTKCVPASPNGDKLLSPNQLVNPCTSIATLYSEEDCRFPHGTEFRLPARLVSLTQLGMASDDLSWEDICERAESMLNGDQTGGRSAVLLKLISGKLKNSDQPSSVQKQRILMANILPVLKKPCDYPVKWFSCDDEFMSADGLYAYCRKDLLGSVQPLLDDERLGPEALSPRIKDFLGIHAKEIKVTDVIQQLTVLMSSEIVPQTSSVVSGMYAFLQRTLCDVNSGLQFGSPRVTVREKHRAIFDKLCTLGFVLCGGSFRECKQLAFDYSARSGPYLFGVPLELREFRNLLKLCGVRENFEVKDYLQTLELLKAKYGDSPLQEPDLKTAKEMISEIVSKSKYDPEETKNSLKDVNIFIPDNCSILRTPSELTFNDVDWEGNWGSSIYTHPDISYNHAKVFHIITQRERQLATCSSSSGFEMDFGQYEELTDRLSGILRSYPNVSDVFKELLQNADDAGATEIHFVYDPRSHQSKKVVSDSWAPVQQLPSLCVYNDRPFTEADIKGIQKVGVGGKRDDIATTGKFGIGFNAVYHLTDCPSFLSNSDTLCVFDPLLRYVQGTQKTSPGRRFSTSDEFRELYPDMLSGYLEDIETFFGKKGTVFRFPLRKEASAISSKVYSPLAMYKLLGDFQKVSQDAVLFLNNINTITISHVDEKTGHLRQRYNINAKLADEDYQGRMKLVDHLKLFKELPCQEIEPMSCVYSVATKDSTGTMKSWLISQMLGFKDLDINMQELSSAASLKKPLPRGGVAALMNGSNKEETGGAGYKAYCFLPLPIYTELPVHVNGTFELDAARKSLQKGDAYAGVLESSKDGLIHRWNRLLVQHVIAPAYAELIKHAGRNMLGEVKAKKSYKEQLIPYDNIFPKNLEVLRGEWRLLAEATLRYIGKNELEVLPVVRLSGKISWHHPSSDTSLAFFDGLDEGDSSVSEKAEMSNQSGTSALLRPFLLNVGFNLLVSSSELCRAFQACNVQAKFVSPGAVVRHLLSESVIAPDLPAPLTKTAYKNFKTLSAVLEYCLGGVTKPLELRSLPLQLANDDTLSQFTAEDGLYLTRHWKVLPTLGGMFLHKDLVTLCTGWFEKNGISNEAFTSGLFKRFTIVELGRYLEEQLPQEWRWCNLHVEWKPKKKGHPSETWLKDLWRFICSETTEEKPQQSLRPIENWPIFPTTAGKLVPPTKSKTILSLHTLGTGTLGFGLKLAGVLRKLGLPEIAKERMCHGNTIRPPEELTVILEEYLTLPKSHGDVANVIRFMSETCLPVGNLEPAECDTLLHYFQEGLSDKTLSTQNIQTIKMLPIFKLRGVNKIIDIQLPRRYHTFEGYMLMEEANIWMENMNCVFLEVHPTLTLIYKELGISPITHADIYLKYILPSFDLFTEKARIRHVVHIRDQILNMYQTLREDRDAIINRLTHIPFIRDQSNTLKPASHFYDPRNPVFKAMVDPETLLPELPELMTPQMRDFLEELGLHTVVNPNDFIVFARKIETRARRITDKNQLRELWDNAKLLKNELDSNSSLHDQSTLRIIGTIKFIPSVPVKSELLDICPAYSESNVLFQGSEAFIAFHGSVASQYMELVWSVCNVLPNWALPVAGDRHIENKAPGVTVHSCLGIVSEERGIMEKVLSHTKLICQCMEKKNAIHKEDTLSKELRVQATRVMQNILGHLAKCLYGYRGNIRQALLNAPICPVEDGRVFVRADQLVLDLGDDDESALKPYVFKAPRKFGVFDDIFVLLGAQKKCSFDQLARVLSDVENDCDRGQLKLNPNQQKTVACAVRGIFILLRDQKDKCQISVSKLYLPTTDDMLKEAPQLYYADHDDLQQMVSTGSRKFMLPPKKCGFRCRNEIVLFSYLPEGLRPKFLKDELQEKPCHTNKDCKEGQKCRYLAKIKEMVNSEEMTEVLLRLYQHQLKEKELCEEDVKRIEVLQSFNQICCQEKLKVGFYDNNSRKVADQRFSRKAFLDSSTSTLYLEHTWPLRQRISQIYSEIAECCNHLLGGLLNDKHVAILQSALDCQSPCEMNEVLSLRRIPHYNEELMGLPSQSHQSGSIIPRDLRTLLNDDPFNRFEKGEIVGYKRTLDETPQEDRSTTRRKGKRTTSLAAFTEEETEVVYAEIVDQVGKSDEGSILSKRYKIEIGKQEHIVVSVTTLFKFLNVKEADDGGSLAKTLPEDPQRDREQIEREVKEAMALPREERNGVMHRLYRKWHPDKNPGQEERTTEAFKFLKQEIDRYDSKKQYSRHYTKWESEVNRDREEARWYQQMYNQSRRRRRNRASNRYVPPSFSKEIPDPRSARLWFRQAREHLTSAEQTSQLQSTPQQWIAFQVHQAAEVALKAAQYNLTGRPNSHSNNLSELSSTVCRHRYVTSNELIQLTDELEQLDCLFNNPRYPESLSSKTSGQVYQGFSKEKALTLCTRLLSLVQSIIGIKEF</sequence>
<accession>A0A8B7YD71</accession>
<dbReference type="InterPro" id="IPR036869">
    <property type="entry name" value="J_dom_sf"/>
</dbReference>
<dbReference type="Pfam" id="PF05168">
    <property type="entry name" value="HEPN"/>
    <property type="match status" value="1"/>
</dbReference>
<dbReference type="Proteomes" id="UP000694845">
    <property type="component" value="Unplaced"/>
</dbReference>
<reference evidence="5" key="1">
    <citation type="submission" date="2025-08" db="UniProtKB">
        <authorList>
            <consortium name="RefSeq"/>
        </authorList>
    </citation>
    <scope>IDENTIFICATION</scope>
</reference>
<keyword evidence="4" id="KW-1185">Reference proteome</keyword>
<evidence type="ECO:0000256" key="1">
    <source>
        <dbReference type="SAM" id="MobiDB-lite"/>
    </source>
</evidence>
<dbReference type="OMA" id="IENWPIF"/>
<evidence type="ECO:0000259" key="3">
    <source>
        <dbReference type="Pfam" id="PF25794"/>
    </source>
</evidence>
<dbReference type="SUPFAM" id="SSF55874">
    <property type="entry name" value="ATPase domain of HSP90 chaperone/DNA topoisomerase II/histidine kinase"/>
    <property type="match status" value="3"/>
</dbReference>
<evidence type="ECO:0000313" key="4">
    <source>
        <dbReference type="Proteomes" id="UP000694845"/>
    </source>
</evidence>
<dbReference type="PANTHER" id="PTHR46919:SF2">
    <property type="entry name" value="SACSIN"/>
    <property type="match status" value="1"/>
</dbReference>
<dbReference type="InterPro" id="IPR007842">
    <property type="entry name" value="HEPN_dom"/>
</dbReference>
<dbReference type="Gene3D" id="1.10.287.110">
    <property type="entry name" value="DnaJ domain"/>
    <property type="match status" value="1"/>
</dbReference>
<evidence type="ECO:0000313" key="5">
    <source>
        <dbReference type="RefSeq" id="XP_022089606.1"/>
    </source>
</evidence>
<feature type="domain" description="Sacsin/Nov" evidence="3">
    <location>
        <begin position="25"/>
        <end position="269"/>
    </location>
</feature>
<dbReference type="PANTHER" id="PTHR46919">
    <property type="entry name" value="ZINC FINGER, C3HC4 TYPE (RING FINGER) FAMILY PROTEIN"/>
    <property type="match status" value="1"/>
</dbReference>
<dbReference type="Gene3D" id="3.30.565.10">
    <property type="entry name" value="Histidine kinase-like ATPase, C-terminal domain"/>
    <property type="match status" value="2"/>
</dbReference>
<dbReference type="Gene3D" id="1.20.120.330">
    <property type="entry name" value="Nucleotidyltransferases domain 2"/>
    <property type="match status" value="1"/>
</dbReference>
<feature type="region of interest" description="Disordered" evidence="1">
    <location>
        <begin position="4231"/>
        <end position="4252"/>
    </location>
</feature>
<feature type="domain" description="Sacsin/Nov" evidence="3">
    <location>
        <begin position="2411"/>
        <end position="2646"/>
    </location>
</feature>
<dbReference type="SUPFAM" id="SSF81593">
    <property type="entry name" value="Nucleotidyltransferase substrate binding subunit/domain"/>
    <property type="match status" value="1"/>
</dbReference>
<dbReference type="Pfam" id="PF25794">
    <property type="entry name" value="SACS"/>
    <property type="match status" value="3"/>
</dbReference>
<name>A0A8B7YD71_ACAPL</name>
<dbReference type="InterPro" id="IPR036890">
    <property type="entry name" value="HATPase_C_sf"/>
</dbReference>
<dbReference type="NCBIfam" id="NF047352">
    <property type="entry name" value="P_loop_sacsin"/>
    <property type="match status" value="3"/>
</dbReference>
<feature type="domain" description="Sacsin/Nov" evidence="3">
    <location>
        <begin position="1374"/>
        <end position="1624"/>
    </location>
</feature>